<proteinExistence type="predicted"/>
<dbReference type="AlphaFoldDB" id="A0A5C2S9I7"/>
<sequence>MPVISHLVDLATRSSDATVLQAPLSSSPFTLDSSGVAGFFGGDGAVSGMATVHLFACRRWGGWYNTPGAYEIAKQYGQLANSRLWDGLFPGGKREPAELFGLDGQPGPTFLAARSGSSIPRTGHLAYLIARLARDLEGARKVSGRRTTPADVTVIDLPYAPPETVEPPKLRSRYGLLAIIPIAASVATCVMCALVGDWWCFSSIALGILASGIACLVIGSGTLTFNHPKPAKGAPRGDGILVNEDGVIVLRGDEAAVNSLTRGRFTLEYGGQPRYSAIGHCSVLLTLQFLVQLLLIPQGQLFGQIMFVTSLAVSWIYNTCLSSLDKEDYQTEILLDVLQLEDLHMNKFILGSRTAMVVFSCLSLQPNDPIHNPRKLLDELIPNDTEVWERWKALVAQKLSTKAPLYFMETDWKVQGLCQEERVLLERLLKDAEEAYEGWKDAASSPRPSRSSSAMKMV</sequence>
<dbReference type="OrthoDB" id="2366471at2759"/>
<keyword evidence="1" id="KW-0812">Transmembrane</keyword>
<gene>
    <name evidence="2" type="ORF">L227DRAFT_576160</name>
</gene>
<reference evidence="2" key="1">
    <citation type="journal article" date="2018" name="Genome Biol. Evol.">
        <title>Genomics and development of Lentinus tigrinus, a white-rot wood-decaying mushroom with dimorphic fruiting bodies.</title>
        <authorList>
            <person name="Wu B."/>
            <person name="Xu Z."/>
            <person name="Knudson A."/>
            <person name="Carlson A."/>
            <person name="Chen N."/>
            <person name="Kovaka S."/>
            <person name="LaButti K."/>
            <person name="Lipzen A."/>
            <person name="Pennachio C."/>
            <person name="Riley R."/>
            <person name="Schakwitz W."/>
            <person name="Umezawa K."/>
            <person name="Ohm R.A."/>
            <person name="Grigoriev I.V."/>
            <person name="Nagy L.G."/>
            <person name="Gibbons J."/>
            <person name="Hibbett D."/>
        </authorList>
    </citation>
    <scope>NUCLEOTIDE SEQUENCE [LARGE SCALE GENOMIC DNA]</scope>
    <source>
        <strain evidence="2">ALCF2SS1-6</strain>
    </source>
</reference>
<name>A0A5C2S9I7_9APHY</name>
<dbReference type="Proteomes" id="UP000313359">
    <property type="component" value="Unassembled WGS sequence"/>
</dbReference>
<keyword evidence="1" id="KW-0472">Membrane</keyword>
<evidence type="ECO:0000256" key="1">
    <source>
        <dbReference type="SAM" id="Phobius"/>
    </source>
</evidence>
<keyword evidence="1" id="KW-1133">Transmembrane helix</keyword>
<protein>
    <submittedName>
        <fullName evidence="2">Uncharacterized protein</fullName>
    </submittedName>
</protein>
<keyword evidence="3" id="KW-1185">Reference proteome</keyword>
<dbReference type="STRING" id="1328759.A0A5C2S9I7"/>
<organism evidence="2 3">
    <name type="scientific">Lentinus tigrinus ALCF2SS1-6</name>
    <dbReference type="NCBI Taxonomy" id="1328759"/>
    <lineage>
        <taxon>Eukaryota</taxon>
        <taxon>Fungi</taxon>
        <taxon>Dikarya</taxon>
        <taxon>Basidiomycota</taxon>
        <taxon>Agaricomycotina</taxon>
        <taxon>Agaricomycetes</taxon>
        <taxon>Polyporales</taxon>
        <taxon>Polyporaceae</taxon>
        <taxon>Lentinus</taxon>
    </lineage>
</organism>
<evidence type="ECO:0000313" key="3">
    <source>
        <dbReference type="Proteomes" id="UP000313359"/>
    </source>
</evidence>
<feature type="transmembrane region" description="Helical" evidence="1">
    <location>
        <begin position="202"/>
        <end position="226"/>
    </location>
</feature>
<dbReference type="EMBL" id="ML122269">
    <property type="protein sequence ID" value="RPD59734.1"/>
    <property type="molecule type" value="Genomic_DNA"/>
</dbReference>
<evidence type="ECO:0000313" key="2">
    <source>
        <dbReference type="EMBL" id="RPD59734.1"/>
    </source>
</evidence>
<feature type="transmembrane region" description="Helical" evidence="1">
    <location>
        <begin position="174"/>
        <end position="196"/>
    </location>
</feature>
<accession>A0A5C2S9I7</accession>